<feature type="domain" description="Beta-lactamase-related" evidence="2">
    <location>
        <begin position="30"/>
        <end position="351"/>
    </location>
</feature>
<keyword evidence="3" id="KW-0645">Protease</keyword>
<reference evidence="3 4" key="1">
    <citation type="submission" date="2018-06" db="EMBL/GenBank/DDBJ databases">
        <authorList>
            <consortium name="Pathogen Informatics"/>
            <person name="Doyle S."/>
        </authorList>
    </citation>
    <scope>NUCLEOTIDE SEQUENCE [LARGE SCALE GENOMIC DNA]</scope>
    <source>
        <strain evidence="3 4">NCTC1934</strain>
    </source>
</reference>
<dbReference type="STRING" id="1406858.GCA_000710895_00499"/>
<dbReference type="EMBL" id="UGRY01000003">
    <property type="protein sequence ID" value="SUD47545.1"/>
    <property type="molecule type" value="Genomic_DNA"/>
</dbReference>
<dbReference type="PANTHER" id="PTHR46825:SF7">
    <property type="entry name" value="D-ALANYL-D-ALANINE CARBOXYPEPTIDASE"/>
    <property type="match status" value="1"/>
</dbReference>
<dbReference type="InterPro" id="IPR050491">
    <property type="entry name" value="AmpC-like"/>
</dbReference>
<feature type="signal peptide" evidence="1">
    <location>
        <begin position="1"/>
        <end position="24"/>
    </location>
</feature>
<dbReference type="InterPro" id="IPR001466">
    <property type="entry name" value="Beta-lactam-related"/>
</dbReference>
<dbReference type="AlphaFoldDB" id="A0A379JGF9"/>
<dbReference type="SUPFAM" id="SSF56601">
    <property type="entry name" value="beta-lactamase/transpeptidase-like"/>
    <property type="match status" value="1"/>
</dbReference>
<keyword evidence="4" id="KW-1185">Reference proteome</keyword>
<dbReference type="Proteomes" id="UP000255467">
    <property type="component" value="Unassembled WGS sequence"/>
</dbReference>
<dbReference type="EC" id="3.4.16.4" evidence="3"/>
<proteinExistence type="predicted"/>
<keyword evidence="1" id="KW-0732">Signal</keyword>
<protein>
    <submittedName>
        <fullName evidence="3">D-alanyl-D-alanine carboxypeptidase</fullName>
        <ecNumber evidence="3">3.4.16.4</ecNumber>
    </submittedName>
</protein>
<dbReference type="Pfam" id="PF00144">
    <property type="entry name" value="Beta-lactamase"/>
    <property type="match status" value="1"/>
</dbReference>
<keyword evidence="3" id="KW-0378">Hydrolase</keyword>
<keyword evidence="3" id="KW-0121">Carboxypeptidase</keyword>
<dbReference type="GO" id="GO:0009002">
    <property type="term" value="F:serine-type D-Ala-D-Ala carboxypeptidase activity"/>
    <property type="evidence" value="ECO:0007669"/>
    <property type="project" value="UniProtKB-EC"/>
</dbReference>
<evidence type="ECO:0000313" key="3">
    <source>
        <dbReference type="EMBL" id="SUD47545.1"/>
    </source>
</evidence>
<dbReference type="Gene3D" id="3.40.710.10">
    <property type="entry name" value="DD-peptidase/beta-lactamase superfamily"/>
    <property type="match status" value="1"/>
</dbReference>
<dbReference type="OrthoDB" id="3174977at2"/>
<gene>
    <name evidence="3" type="ORF">NCTC1934_04859</name>
</gene>
<dbReference type="InterPro" id="IPR012338">
    <property type="entry name" value="Beta-lactam/transpept-like"/>
</dbReference>
<evidence type="ECO:0000259" key="2">
    <source>
        <dbReference type="Pfam" id="PF00144"/>
    </source>
</evidence>
<feature type="chain" id="PRO_5017029480" evidence="1">
    <location>
        <begin position="25"/>
        <end position="363"/>
    </location>
</feature>
<accession>A0A379JGF9</accession>
<dbReference type="PANTHER" id="PTHR46825">
    <property type="entry name" value="D-ALANYL-D-ALANINE-CARBOXYPEPTIDASE/ENDOPEPTIDASE AMPH"/>
    <property type="match status" value="1"/>
</dbReference>
<name>A0A379JGF9_9NOCA</name>
<evidence type="ECO:0000256" key="1">
    <source>
        <dbReference type="SAM" id="SignalP"/>
    </source>
</evidence>
<organism evidence="3 4">
    <name type="scientific">Nocardia otitidiscaviarum</name>
    <dbReference type="NCBI Taxonomy" id="1823"/>
    <lineage>
        <taxon>Bacteria</taxon>
        <taxon>Bacillati</taxon>
        <taxon>Actinomycetota</taxon>
        <taxon>Actinomycetes</taxon>
        <taxon>Mycobacteriales</taxon>
        <taxon>Nocardiaceae</taxon>
        <taxon>Nocardia</taxon>
    </lineage>
</organism>
<evidence type="ECO:0000313" key="4">
    <source>
        <dbReference type="Proteomes" id="UP000255467"/>
    </source>
</evidence>
<dbReference type="RefSeq" id="WP_051037039.1">
    <property type="nucleotide sequence ID" value="NZ_UGRY01000003.1"/>
</dbReference>
<sequence>MRRVLLVFTAALLCAGSAHTSAVAEPGGWQRALEDIVAHGAAGVQAQVRTPAGVWDGSAGVVRLGRPEPVPSGGRFRIGSITKTFTATALLQLVGEGRIGLDDPVSRWLPEFGVDPRITVRMALAQTSGLLDYLNGGGGYPPMVGDTLGDIRRTWQPPDFVRWATEKPLQFEPGSGWAYSNTNYIVAGLLIERASGLPYHVNIYTRITLPLLMLGTGVPQTFDGILGPHAHGYYDYGGGLTDVTDQNPSYVWAAGGIVSSTQDLHTFLTGLLDGRLLPPHLLAEMRAFRHVNGSYGYGLGLYEFRLAPGCHGHGHNGYVNGFGSLALRSPDGSHSVALSITDTTGYGFTAAVDRFVRSTMCAG</sequence>